<gene>
    <name evidence="3" type="ORF">APQ99_01958</name>
    <name evidence="2" type="ORF">HBSAL_05180</name>
</gene>
<reference evidence="2" key="3">
    <citation type="journal article" name="MicrobiologyOpen">
        <title>Whole-genome comparison between the type strain of Halobacterium salinarum (DSM 3754(T)) and the laboratory strains R1 and NRC-1.</title>
        <authorList>
            <person name="Pfeiffer F."/>
            <person name="Losensky G."/>
            <person name="Marchfelder A."/>
            <person name="Habermann B."/>
            <person name="Dyall-Smith M."/>
        </authorList>
    </citation>
    <scope>NUCLEOTIDE SEQUENCE</scope>
    <source>
        <strain evidence="2">91-R6</strain>
    </source>
</reference>
<dbReference type="GeneID" id="68693674"/>
<dbReference type="Pfam" id="PF19121">
    <property type="entry name" value="DUF5805"/>
    <property type="match status" value="1"/>
</dbReference>
<organism evidence="2 4">
    <name type="scientific">Halobacterium salinarum (strain ATCC 33171 / DSM 3754 / JCM 8978 / NBRC 102687 / NCIMB 764 / 91-R6)</name>
    <dbReference type="NCBI Taxonomy" id="2597657"/>
    <lineage>
        <taxon>Archaea</taxon>
        <taxon>Methanobacteriati</taxon>
        <taxon>Methanobacteriota</taxon>
        <taxon>Stenosarchaea group</taxon>
        <taxon>Halobacteria</taxon>
        <taxon>Halobacteriales</taxon>
        <taxon>Halobacteriaceae</taxon>
        <taxon>Halobacterium</taxon>
    </lineage>
</organism>
<feature type="region of interest" description="Disordered" evidence="1">
    <location>
        <begin position="43"/>
        <end position="65"/>
    </location>
</feature>
<dbReference type="AlphaFoldDB" id="A0A4D6GSH9"/>
<proteinExistence type="predicted"/>
<protein>
    <submittedName>
        <fullName evidence="2">Uncharacterized protein</fullName>
    </submittedName>
</protein>
<dbReference type="Proteomes" id="UP000323075">
    <property type="component" value="Unassembled WGS sequence"/>
</dbReference>
<dbReference type="InterPro" id="IPR043828">
    <property type="entry name" value="DUF5805"/>
</dbReference>
<reference evidence="3 5" key="2">
    <citation type="submission" date="2019-07" db="EMBL/GenBank/DDBJ databases">
        <title>Genomic Encyclopedia of Archaeal and Bacterial Type Strains, Phase II (KMG-II): from individual species to whole genera.</title>
        <authorList>
            <person name="Goeker M."/>
        </authorList>
    </citation>
    <scope>NUCLEOTIDE SEQUENCE [LARGE SCALE GENOMIC DNA]</scope>
    <source>
        <strain evidence="3 5">DSM 3754</strain>
    </source>
</reference>
<evidence type="ECO:0000313" key="2">
    <source>
        <dbReference type="EMBL" id="QCC44710.1"/>
    </source>
</evidence>
<evidence type="ECO:0000313" key="5">
    <source>
        <dbReference type="Proteomes" id="UP000323075"/>
    </source>
</evidence>
<dbReference type="Proteomes" id="UP000296216">
    <property type="component" value="Chromosome"/>
</dbReference>
<evidence type="ECO:0000313" key="3">
    <source>
        <dbReference type="EMBL" id="TYO75462.1"/>
    </source>
</evidence>
<evidence type="ECO:0000256" key="1">
    <source>
        <dbReference type="SAM" id="MobiDB-lite"/>
    </source>
</evidence>
<accession>A0A4D6GSH9</accession>
<dbReference type="EMBL" id="VRYN01000005">
    <property type="protein sequence ID" value="TYO75462.1"/>
    <property type="molecule type" value="Genomic_DNA"/>
</dbReference>
<reference evidence="2 4" key="1">
    <citation type="journal article" date="2019" name="Microbiol. Resour. Announc.">
        <title>The Genome Sequence of the Halobacterium salinarum Type Strain Is Closely Related to That of Laboratory Strains NRC-1 and R1.</title>
        <authorList>
            <person name="Pfeiffer F."/>
            <person name="Marchfelder A."/>
            <person name="Habermann B."/>
            <person name="Dyall-Smith M.L."/>
        </authorList>
    </citation>
    <scope>NUCLEOTIDE SEQUENCE [LARGE SCALE GENOMIC DNA]</scope>
    <source>
        <strain evidence="2">91-R6</strain>
        <strain evidence="4">ATCC 33171 / DSM 3754 / JCM 8978 / NBRC 102687 / NCIMB 764 / 91-R6</strain>
    </source>
</reference>
<dbReference type="EMBL" id="CP038631">
    <property type="protein sequence ID" value="QCC44710.1"/>
    <property type="molecule type" value="Genomic_DNA"/>
</dbReference>
<dbReference type="RefSeq" id="WP_012289235.1">
    <property type="nucleotide sequence ID" value="NZ_VRYN01000005.1"/>
</dbReference>
<evidence type="ECO:0000313" key="4">
    <source>
        <dbReference type="Proteomes" id="UP000296216"/>
    </source>
</evidence>
<name>A0A4D6GSH9_HALS9</name>
<sequence>MGDTDRAVVKTYVPADQKATWQDHAERLDMTQSEFLRTMVQAGRRGFLDDSPDGGSSDATPRGDALEDRVQSMVDEGDAVSWDELVAQLAGDFEDRIDTAVQSLADDGVIRFDPRRGGYVSQADE</sequence>